<name>A0AA39MCN7_9BILA</name>
<dbReference type="AlphaFoldDB" id="A0AA39MCN7"/>
<sequence length="203" mass="23236">MEELGEVLQQVYELEGMEELGEVLQQVHELEEVEEPEEVLQQVYDLEEVEELVGVLQQVYELEAVEEPEEVEVEPVQLELELVEMENVAEPQAHGKSLERQIDESSLAMHLFFPVFSTSILSSTRCPFSADSSELLGLQSQPSSEAFRVGESVLKYSVTEQYKATSLTRRFRLSKLFVTRFFTRLFTRAALLSPEVRPVFSMV</sequence>
<evidence type="ECO:0000313" key="1">
    <source>
        <dbReference type="EMBL" id="KAK0428705.1"/>
    </source>
</evidence>
<comment type="caution">
    <text evidence="1">The sequence shown here is derived from an EMBL/GenBank/DDBJ whole genome shotgun (WGS) entry which is preliminary data.</text>
</comment>
<gene>
    <name evidence="1" type="ORF">QR680_010958</name>
</gene>
<accession>A0AA39MCN7</accession>
<proteinExistence type="predicted"/>
<keyword evidence="2" id="KW-1185">Reference proteome</keyword>
<evidence type="ECO:0000313" key="2">
    <source>
        <dbReference type="Proteomes" id="UP001175271"/>
    </source>
</evidence>
<organism evidence="1 2">
    <name type="scientific">Steinernema hermaphroditum</name>
    <dbReference type="NCBI Taxonomy" id="289476"/>
    <lineage>
        <taxon>Eukaryota</taxon>
        <taxon>Metazoa</taxon>
        <taxon>Ecdysozoa</taxon>
        <taxon>Nematoda</taxon>
        <taxon>Chromadorea</taxon>
        <taxon>Rhabditida</taxon>
        <taxon>Tylenchina</taxon>
        <taxon>Panagrolaimomorpha</taxon>
        <taxon>Strongyloidoidea</taxon>
        <taxon>Steinernematidae</taxon>
        <taxon>Steinernema</taxon>
    </lineage>
</organism>
<reference evidence="1" key="1">
    <citation type="submission" date="2023-06" db="EMBL/GenBank/DDBJ databases">
        <title>Genomic analysis of the entomopathogenic nematode Steinernema hermaphroditum.</title>
        <authorList>
            <person name="Schwarz E.M."/>
            <person name="Heppert J.K."/>
            <person name="Baniya A."/>
            <person name="Schwartz H.T."/>
            <person name="Tan C.-H."/>
            <person name="Antoshechkin I."/>
            <person name="Sternberg P.W."/>
            <person name="Goodrich-Blair H."/>
            <person name="Dillman A.R."/>
        </authorList>
    </citation>
    <scope>NUCLEOTIDE SEQUENCE</scope>
    <source>
        <strain evidence="1">PS9179</strain>
        <tissue evidence="1">Whole animal</tissue>
    </source>
</reference>
<dbReference type="Proteomes" id="UP001175271">
    <property type="component" value="Unassembled WGS sequence"/>
</dbReference>
<protein>
    <submittedName>
        <fullName evidence="1">Uncharacterized protein</fullName>
    </submittedName>
</protein>
<dbReference type="EMBL" id="JAUCMV010000001">
    <property type="protein sequence ID" value="KAK0428705.1"/>
    <property type="molecule type" value="Genomic_DNA"/>
</dbReference>